<evidence type="ECO:0000313" key="2">
    <source>
        <dbReference type="EMBL" id="OZM57398.1"/>
    </source>
</evidence>
<accession>A0A263BV05</accession>
<reference evidence="2" key="2">
    <citation type="submission" date="2017-09" db="EMBL/GenBank/DDBJ databases">
        <title>Bacillus patelloidae sp. nov., isolated from the intestinal tract of a marine limpet.</title>
        <authorList>
            <person name="Liu R."/>
            <person name="Dong C."/>
            <person name="Shao Z."/>
        </authorList>
    </citation>
    <scope>NUCLEOTIDE SEQUENCE [LARGE SCALE GENOMIC DNA]</scope>
    <source>
        <strain evidence="2">SA5d-4</strain>
    </source>
</reference>
<keyword evidence="1" id="KW-1133">Transmembrane helix</keyword>
<evidence type="ECO:0008006" key="4">
    <source>
        <dbReference type="Google" id="ProtNLM"/>
    </source>
</evidence>
<name>A0A263BV05_9BACI</name>
<dbReference type="Proteomes" id="UP000217083">
    <property type="component" value="Unassembled WGS sequence"/>
</dbReference>
<reference evidence="2" key="1">
    <citation type="submission" date="2017-08" db="EMBL/GenBank/DDBJ databases">
        <authorList>
            <person name="de Groot N.N."/>
        </authorList>
    </citation>
    <scope>NUCLEOTIDE SEQUENCE [LARGE SCALE GENOMIC DNA]</scope>
    <source>
        <strain evidence="2">SA5d-4</strain>
    </source>
</reference>
<dbReference type="AlphaFoldDB" id="A0A263BV05"/>
<gene>
    <name evidence="2" type="ORF">CIB95_08025</name>
</gene>
<keyword evidence="1" id="KW-0812">Transmembrane</keyword>
<proteinExistence type="predicted"/>
<feature type="transmembrane region" description="Helical" evidence="1">
    <location>
        <begin position="12"/>
        <end position="32"/>
    </location>
</feature>
<dbReference type="RefSeq" id="WP_094924024.1">
    <property type="nucleotide sequence ID" value="NZ_NPIA01000003.1"/>
</dbReference>
<comment type="caution">
    <text evidence="2">The sequence shown here is derived from an EMBL/GenBank/DDBJ whole genome shotgun (WGS) entry which is preliminary data.</text>
</comment>
<dbReference type="EMBL" id="NPIA01000003">
    <property type="protein sequence ID" value="OZM57398.1"/>
    <property type="molecule type" value="Genomic_DNA"/>
</dbReference>
<protein>
    <recommendedName>
        <fullName evidence="4">DUF4179 domain-containing protein</fullName>
    </recommendedName>
</protein>
<keyword evidence="1" id="KW-0472">Membrane</keyword>
<sequence length="282" mass="31611">MTKNKKVKIGISIAIISLIVLSSVFIASAFVLNRPAMSSISFKGYDDGIKLADRNGNYTSLNINKQLNADFSLELNNVYLGIKRIIISYTLTSKGGKIPSDYKNEEISNKCSISIDGKKYDIVDVTLASNVIEGGTLEGALLLDESNYGTDFVLSENSVFNVSFNNLLNINKDIDFEFQVDMPNISKDQINFDFKYKNKKYTIKSIELDSITTTLNFSKAVNIKDMKIVQNNETYDAITVSNKGQHYISFPAVQRGIPFTIYIGNEKLHTSTHERIYAHTFD</sequence>
<evidence type="ECO:0000313" key="3">
    <source>
        <dbReference type="Proteomes" id="UP000217083"/>
    </source>
</evidence>
<keyword evidence="3" id="KW-1185">Reference proteome</keyword>
<organism evidence="2 3">
    <name type="scientific">Lottiidibacillus patelloidae</name>
    <dbReference type="NCBI Taxonomy" id="2670334"/>
    <lineage>
        <taxon>Bacteria</taxon>
        <taxon>Bacillati</taxon>
        <taxon>Bacillota</taxon>
        <taxon>Bacilli</taxon>
        <taxon>Bacillales</taxon>
        <taxon>Bacillaceae</taxon>
        <taxon>Lottiidibacillus</taxon>
    </lineage>
</organism>
<evidence type="ECO:0000256" key="1">
    <source>
        <dbReference type="SAM" id="Phobius"/>
    </source>
</evidence>